<proteinExistence type="predicted"/>
<evidence type="ECO:0000313" key="2">
    <source>
        <dbReference type="RefSeq" id="XP_052752641.1"/>
    </source>
</evidence>
<keyword evidence="1" id="KW-1185">Reference proteome</keyword>
<protein>
    <submittedName>
        <fullName evidence="2">Uncharacterized protein LOC113518656</fullName>
    </submittedName>
</protein>
<sequence>MFMQTYESLPANLDEEFARPVESIMRCEDFKSNFARRLSNRYTTRTPLTSPKQDTGLKLCPQDVKSSISDNVPERIERPQLSKNIIMEQNGESVKPPDKSFNMKSDIRCTEVTALNMEVETLRWQLAQTEANRQMHIALLKQIVTFLNKVKDHIEYQKNESADKEPPKPFPRAYKHHDLPRSKSVLHVNKNVELPPTKKISPKKISKSISNVNGFKDFNGSWNQLKSSPHPDTEASKKISEEMSRLITLANTVLSTKLPDLACTYNDIPTEMNGLSSLNQIEKVASRKTSTASLNTLEQSTTNAFILNTMCDTDDPYNDITNKFAKAKDDTLTNFIGSPSPLTCGLENDFAAIQVNDKEHTNSLSAKNRMNINVKASKITADRKNDYNHMSNFIEDESGFSSMSSFQEIGIPIISIIPPSPCKEVGYLEEVPDIMGDHEKWKTDTIELDKQSVKVFWV</sequence>
<dbReference type="RefSeq" id="XP_052752641.1">
    <property type="nucleotide sequence ID" value="XM_052896681.1"/>
</dbReference>
<gene>
    <name evidence="2" type="primary">LOC113518656</name>
</gene>
<dbReference type="GeneID" id="113518656"/>
<evidence type="ECO:0000313" key="1">
    <source>
        <dbReference type="Proteomes" id="UP001652740"/>
    </source>
</evidence>
<name>A0ABM3MML3_GALME</name>
<dbReference type="Proteomes" id="UP001652740">
    <property type="component" value="Unplaced"/>
</dbReference>
<organism evidence="1 2">
    <name type="scientific">Galleria mellonella</name>
    <name type="common">Greater wax moth</name>
    <dbReference type="NCBI Taxonomy" id="7137"/>
    <lineage>
        <taxon>Eukaryota</taxon>
        <taxon>Metazoa</taxon>
        <taxon>Ecdysozoa</taxon>
        <taxon>Arthropoda</taxon>
        <taxon>Hexapoda</taxon>
        <taxon>Insecta</taxon>
        <taxon>Pterygota</taxon>
        <taxon>Neoptera</taxon>
        <taxon>Endopterygota</taxon>
        <taxon>Lepidoptera</taxon>
        <taxon>Glossata</taxon>
        <taxon>Ditrysia</taxon>
        <taxon>Pyraloidea</taxon>
        <taxon>Pyralidae</taxon>
        <taxon>Galleriinae</taxon>
        <taxon>Galleria</taxon>
    </lineage>
</organism>
<reference evidence="2" key="1">
    <citation type="submission" date="2025-08" db="UniProtKB">
        <authorList>
            <consortium name="RefSeq"/>
        </authorList>
    </citation>
    <scope>IDENTIFICATION</scope>
    <source>
        <tissue evidence="2">Whole larvae</tissue>
    </source>
</reference>
<accession>A0ABM3MML3</accession>